<dbReference type="PANTHER" id="PTHR30269:SF38">
    <property type="entry name" value="SULFITE EXPORTER TAUE_SAFE"/>
    <property type="match status" value="1"/>
</dbReference>
<dbReference type="Proteomes" id="UP000681722">
    <property type="component" value="Unassembled WGS sequence"/>
</dbReference>
<feature type="transmembrane region" description="Helical" evidence="7">
    <location>
        <begin position="449"/>
        <end position="468"/>
    </location>
</feature>
<sequence length="540" mass="59276">MTIHLSGVVLACCGSCVAQLIASLTGFGAGIIFQCLWMLLGVMKIPDCGDLKISVGTISFSGVVGSILISINACQNQSTIQWPVVCAIFPSFLLFHWVGVYALAKTDQIILKRSLGVTFICFAIYQLIHRLYNYYKTSRANKLLKLKQQNAAEKQKEVTVNDDLNESEPQVLLELMLQAPSSAEHVATSELQVTLSKETEAGSDPPLLSTTLNEQLSSTYIDINTTALNHSALCNLPLINPAVTKLMKCKLKEFPITKEMANIYDSEEQLSPELMLQNSNILHTDLTGLETTITREPEADLVSALSSTNPITVISINEPCPANVNSDPTVSGHQIPLSAVPFISSGSEVMKFDLHFIGDLQGSSGSKLKWYDTILSAFKQPYTLWGILVGCCGGVLSGAFGTGGPPVMIYFTYIGSSGTQIRNTYTIMTLLLYPNTFLSNFFFDIYKTAYWPFYVFCPLTGVIGYIIGNYYHTRIQTSTIVIILQLLILLSSIPLTNPGISNSYSIVMLVIYIIILLIGLSLLSVLLLKRWKAKQVEQSH</sequence>
<dbReference type="EMBL" id="CAJNOQ010003219">
    <property type="protein sequence ID" value="CAF1001376.1"/>
    <property type="molecule type" value="Genomic_DNA"/>
</dbReference>
<evidence type="ECO:0000256" key="8">
    <source>
        <dbReference type="SAM" id="SignalP"/>
    </source>
</evidence>
<dbReference type="Pfam" id="PF01925">
    <property type="entry name" value="TauE"/>
    <property type="match status" value="2"/>
</dbReference>
<comment type="subcellular location">
    <subcellularLocation>
        <location evidence="1">Cell membrane</location>
        <topology evidence="1">Multi-pass membrane protein</topology>
    </subcellularLocation>
</comment>
<keyword evidence="3" id="KW-1003">Cell membrane</keyword>
<evidence type="ECO:0000256" key="2">
    <source>
        <dbReference type="ARBA" id="ARBA00022448"/>
    </source>
</evidence>
<feature type="transmembrane region" description="Helical" evidence="7">
    <location>
        <begin position="79"/>
        <end position="103"/>
    </location>
</feature>
<dbReference type="PANTHER" id="PTHR30269">
    <property type="entry name" value="TRANSMEMBRANE PROTEIN YFCA"/>
    <property type="match status" value="1"/>
</dbReference>
<dbReference type="InterPro" id="IPR002781">
    <property type="entry name" value="TM_pro_TauE-like"/>
</dbReference>
<dbReference type="EMBL" id="CAJOBC010003238">
    <property type="protein sequence ID" value="CAF3773692.1"/>
    <property type="molecule type" value="Genomic_DNA"/>
</dbReference>
<feature type="transmembrane region" description="Helical" evidence="7">
    <location>
        <begin position="28"/>
        <end position="46"/>
    </location>
</feature>
<organism evidence="10 13">
    <name type="scientific">Didymodactylos carnosus</name>
    <dbReference type="NCBI Taxonomy" id="1234261"/>
    <lineage>
        <taxon>Eukaryota</taxon>
        <taxon>Metazoa</taxon>
        <taxon>Spiralia</taxon>
        <taxon>Gnathifera</taxon>
        <taxon>Rotifera</taxon>
        <taxon>Eurotatoria</taxon>
        <taxon>Bdelloidea</taxon>
        <taxon>Philodinida</taxon>
        <taxon>Philodinidae</taxon>
        <taxon>Didymodactylos</taxon>
    </lineage>
</organism>
<evidence type="ECO:0000256" key="3">
    <source>
        <dbReference type="ARBA" id="ARBA00022475"/>
    </source>
</evidence>
<gene>
    <name evidence="10" type="ORF">GPM918_LOCUS13776</name>
    <name evidence="9" type="ORF">OVA965_LOCUS11834</name>
    <name evidence="12" type="ORF">SRO942_LOCUS13822</name>
    <name evidence="11" type="ORF">TMI583_LOCUS11838</name>
</gene>
<feature type="transmembrane region" description="Helical" evidence="7">
    <location>
        <begin position="506"/>
        <end position="528"/>
    </location>
</feature>
<dbReference type="Proteomes" id="UP000682733">
    <property type="component" value="Unassembled WGS sequence"/>
</dbReference>
<feature type="signal peptide" evidence="8">
    <location>
        <begin position="1"/>
        <end position="18"/>
    </location>
</feature>
<comment type="caution">
    <text evidence="10">The sequence shown here is derived from an EMBL/GenBank/DDBJ whole genome shotgun (WGS) entry which is preliminary data.</text>
</comment>
<evidence type="ECO:0000313" key="13">
    <source>
        <dbReference type="Proteomes" id="UP000663829"/>
    </source>
</evidence>
<dbReference type="EMBL" id="CAJOBA010004658">
    <property type="protein sequence ID" value="CAF3719568.1"/>
    <property type="molecule type" value="Genomic_DNA"/>
</dbReference>
<dbReference type="GO" id="GO:0005886">
    <property type="term" value="C:plasma membrane"/>
    <property type="evidence" value="ECO:0007669"/>
    <property type="project" value="UniProtKB-SubCell"/>
</dbReference>
<keyword evidence="8" id="KW-0732">Signal</keyword>
<feature type="transmembrane region" description="Helical" evidence="7">
    <location>
        <begin position="480"/>
        <end position="500"/>
    </location>
</feature>
<dbReference type="Proteomes" id="UP000677228">
    <property type="component" value="Unassembled WGS sequence"/>
</dbReference>
<evidence type="ECO:0000256" key="1">
    <source>
        <dbReference type="ARBA" id="ARBA00004651"/>
    </source>
</evidence>
<feature type="transmembrane region" description="Helical" evidence="7">
    <location>
        <begin position="384"/>
        <end position="413"/>
    </location>
</feature>
<evidence type="ECO:0000256" key="4">
    <source>
        <dbReference type="ARBA" id="ARBA00022692"/>
    </source>
</evidence>
<keyword evidence="6 7" id="KW-0472">Membrane</keyword>
<keyword evidence="5 7" id="KW-1133">Transmembrane helix</keyword>
<evidence type="ECO:0000256" key="7">
    <source>
        <dbReference type="SAM" id="Phobius"/>
    </source>
</evidence>
<evidence type="ECO:0000313" key="10">
    <source>
        <dbReference type="EMBL" id="CAF1001376.1"/>
    </source>
</evidence>
<dbReference type="InterPro" id="IPR052017">
    <property type="entry name" value="TSUP"/>
</dbReference>
<evidence type="ECO:0000313" key="9">
    <source>
        <dbReference type="EMBL" id="CAF0944868.1"/>
    </source>
</evidence>
<reference evidence="10" key="1">
    <citation type="submission" date="2021-02" db="EMBL/GenBank/DDBJ databases">
        <authorList>
            <person name="Nowell W R."/>
        </authorList>
    </citation>
    <scope>NUCLEOTIDE SEQUENCE</scope>
</reference>
<proteinExistence type="predicted"/>
<feature type="transmembrane region" description="Helical" evidence="7">
    <location>
        <begin position="115"/>
        <end position="132"/>
    </location>
</feature>
<dbReference type="Proteomes" id="UP000663829">
    <property type="component" value="Unassembled WGS sequence"/>
</dbReference>
<feature type="transmembrane region" description="Helical" evidence="7">
    <location>
        <begin position="53"/>
        <end position="73"/>
    </location>
</feature>
<name>A0A814GU93_9BILA</name>
<accession>A0A814GU93</accession>
<keyword evidence="2" id="KW-0813">Transport</keyword>
<evidence type="ECO:0000256" key="6">
    <source>
        <dbReference type="ARBA" id="ARBA00023136"/>
    </source>
</evidence>
<keyword evidence="4 7" id="KW-0812">Transmembrane</keyword>
<dbReference type="EMBL" id="CAJNOK010004653">
    <property type="protein sequence ID" value="CAF0944868.1"/>
    <property type="molecule type" value="Genomic_DNA"/>
</dbReference>
<evidence type="ECO:0000256" key="5">
    <source>
        <dbReference type="ARBA" id="ARBA00022989"/>
    </source>
</evidence>
<evidence type="ECO:0000313" key="11">
    <source>
        <dbReference type="EMBL" id="CAF3719568.1"/>
    </source>
</evidence>
<feature type="chain" id="PRO_5036410164" evidence="8">
    <location>
        <begin position="19"/>
        <end position="540"/>
    </location>
</feature>
<evidence type="ECO:0000313" key="12">
    <source>
        <dbReference type="EMBL" id="CAF3773692.1"/>
    </source>
</evidence>
<keyword evidence="13" id="KW-1185">Reference proteome</keyword>
<dbReference type="AlphaFoldDB" id="A0A814GU93"/>
<protein>
    <submittedName>
        <fullName evidence="10">Uncharacterized protein</fullName>
    </submittedName>
</protein>